<name>A0A1J7JGC1_9PEZI</name>
<dbReference type="Gene3D" id="3.40.50.720">
    <property type="entry name" value="NAD(P)-binding Rossmann-like Domain"/>
    <property type="match status" value="1"/>
</dbReference>
<keyword evidence="2" id="KW-0521">NADP</keyword>
<dbReference type="PANTHER" id="PTHR47706">
    <property type="entry name" value="NMRA-LIKE FAMILY PROTEIN"/>
    <property type="match status" value="1"/>
</dbReference>
<dbReference type="OrthoDB" id="9974981at2759"/>
<protein>
    <submittedName>
        <fullName evidence="5">Isoflavone reductase</fullName>
    </submittedName>
</protein>
<dbReference type="InterPro" id="IPR016040">
    <property type="entry name" value="NAD(P)-bd_dom"/>
</dbReference>
<evidence type="ECO:0000256" key="1">
    <source>
        <dbReference type="ARBA" id="ARBA00005725"/>
    </source>
</evidence>
<reference evidence="5 6" key="1">
    <citation type="submission" date="2016-10" db="EMBL/GenBank/DDBJ databases">
        <title>Draft genome sequence of Coniochaeta ligniaria NRRL30616, a lignocellulolytic fungus for bioabatement of inhibitors in plant biomass hydrolysates.</title>
        <authorList>
            <consortium name="DOE Joint Genome Institute"/>
            <person name="Jimenez D.J."/>
            <person name="Hector R.E."/>
            <person name="Riley R."/>
            <person name="Sun H."/>
            <person name="Grigoriev I.V."/>
            <person name="Van Elsas J.D."/>
            <person name="Nichols N.N."/>
        </authorList>
    </citation>
    <scope>NUCLEOTIDE SEQUENCE [LARGE SCALE GENOMIC DNA]</scope>
    <source>
        <strain evidence="5 6">NRRL 30616</strain>
    </source>
</reference>
<dbReference type="InterPro" id="IPR036291">
    <property type="entry name" value="NAD(P)-bd_dom_sf"/>
</dbReference>
<comment type="similarity">
    <text evidence="1">Belongs to the NmrA-type oxidoreductase family. Isoflavone reductase subfamily.</text>
</comment>
<dbReference type="InterPro" id="IPR051609">
    <property type="entry name" value="NmrA/Isoflavone_reductase-like"/>
</dbReference>
<dbReference type="Pfam" id="PF13460">
    <property type="entry name" value="NAD_binding_10"/>
    <property type="match status" value="1"/>
</dbReference>
<organism evidence="5 6">
    <name type="scientific">Coniochaeta ligniaria NRRL 30616</name>
    <dbReference type="NCBI Taxonomy" id="1408157"/>
    <lineage>
        <taxon>Eukaryota</taxon>
        <taxon>Fungi</taxon>
        <taxon>Dikarya</taxon>
        <taxon>Ascomycota</taxon>
        <taxon>Pezizomycotina</taxon>
        <taxon>Sordariomycetes</taxon>
        <taxon>Sordariomycetidae</taxon>
        <taxon>Coniochaetales</taxon>
        <taxon>Coniochaetaceae</taxon>
        <taxon>Coniochaeta</taxon>
    </lineage>
</organism>
<sequence length="309" mass="32640">MAIKTVAVVGASGNVGKAVAQALLDSGFAVTAITRPTSTSTFPSSISVRRADVTSVSDLTAALAGQDAVVAASATEFVVAGGQDPLIDAAVAAGVKRFVPGEFGHDLKRFERVPEGKTLGMLLGAKAKAAQYLVEKAEANPGFSWTGVGTSMFFDWGLDFGVLGVLAKERKATIFDSGDEVWSTSSLPFVGRAVAQALKHEEETKNKFVEVVEFQTTQNELVKAFEEELGAKFTVTHVKTADVEKEGQEKIAKGDYGGAFVGFLHLWAFTDGGNHAVPDSETANKLLGLPEPQKDVRAAVKEYVQSRGV</sequence>
<dbReference type="AlphaFoldDB" id="A0A1J7JGC1"/>
<dbReference type="CDD" id="cd05259">
    <property type="entry name" value="PCBER_SDR_a"/>
    <property type="match status" value="1"/>
</dbReference>
<feature type="domain" description="NAD(P)-binding" evidence="4">
    <location>
        <begin position="10"/>
        <end position="155"/>
    </location>
</feature>
<evidence type="ECO:0000256" key="3">
    <source>
        <dbReference type="ARBA" id="ARBA00023002"/>
    </source>
</evidence>
<proteinExistence type="inferred from homology"/>
<dbReference type="Proteomes" id="UP000182658">
    <property type="component" value="Unassembled WGS sequence"/>
</dbReference>
<accession>A0A1J7JGC1</accession>
<evidence type="ECO:0000256" key="2">
    <source>
        <dbReference type="ARBA" id="ARBA00022857"/>
    </source>
</evidence>
<dbReference type="STRING" id="1408157.A0A1J7JGC1"/>
<gene>
    <name evidence="5" type="ORF">CONLIGDRAFT_672170</name>
</gene>
<dbReference type="EMBL" id="KV875100">
    <property type="protein sequence ID" value="OIW26650.1"/>
    <property type="molecule type" value="Genomic_DNA"/>
</dbReference>
<dbReference type="PANTHER" id="PTHR47706:SF9">
    <property type="entry name" value="NMRA-LIKE DOMAIN-CONTAINING PROTEIN-RELATED"/>
    <property type="match status" value="1"/>
</dbReference>
<dbReference type="InParanoid" id="A0A1J7JGC1"/>
<evidence type="ECO:0000313" key="5">
    <source>
        <dbReference type="EMBL" id="OIW26650.1"/>
    </source>
</evidence>
<dbReference type="GO" id="GO:0016491">
    <property type="term" value="F:oxidoreductase activity"/>
    <property type="evidence" value="ECO:0007669"/>
    <property type="project" value="UniProtKB-KW"/>
</dbReference>
<keyword evidence="3" id="KW-0560">Oxidoreductase</keyword>
<evidence type="ECO:0000313" key="6">
    <source>
        <dbReference type="Proteomes" id="UP000182658"/>
    </source>
</evidence>
<evidence type="ECO:0000259" key="4">
    <source>
        <dbReference type="Pfam" id="PF13460"/>
    </source>
</evidence>
<dbReference type="InterPro" id="IPR045312">
    <property type="entry name" value="PCBER-like"/>
</dbReference>
<keyword evidence="6" id="KW-1185">Reference proteome</keyword>
<dbReference type="SUPFAM" id="SSF51735">
    <property type="entry name" value="NAD(P)-binding Rossmann-fold domains"/>
    <property type="match status" value="1"/>
</dbReference>